<feature type="non-terminal residue" evidence="1">
    <location>
        <position position="65"/>
    </location>
</feature>
<evidence type="ECO:0000313" key="2">
    <source>
        <dbReference type="Proteomes" id="UP000054359"/>
    </source>
</evidence>
<keyword evidence="2" id="KW-1185">Reference proteome</keyword>
<protein>
    <submittedName>
        <fullName evidence="1">Uncharacterized protein</fullName>
    </submittedName>
</protein>
<dbReference type="EMBL" id="KK117743">
    <property type="protein sequence ID" value="KFM71305.1"/>
    <property type="molecule type" value="Genomic_DNA"/>
</dbReference>
<proteinExistence type="predicted"/>
<evidence type="ECO:0000313" key="1">
    <source>
        <dbReference type="EMBL" id="KFM71305.1"/>
    </source>
</evidence>
<reference evidence="1 2" key="1">
    <citation type="submission" date="2013-11" db="EMBL/GenBank/DDBJ databases">
        <title>Genome sequencing of Stegodyphus mimosarum.</title>
        <authorList>
            <person name="Bechsgaard J."/>
        </authorList>
    </citation>
    <scope>NUCLEOTIDE SEQUENCE [LARGE SCALE GENOMIC DNA]</scope>
</reference>
<organism evidence="1 2">
    <name type="scientific">Stegodyphus mimosarum</name>
    <name type="common">African social velvet spider</name>
    <dbReference type="NCBI Taxonomy" id="407821"/>
    <lineage>
        <taxon>Eukaryota</taxon>
        <taxon>Metazoa</taxon>
        <taxon>Ecdysozoa</taxon>
        <taxon>Arthropoda</taxon>
        <taxon>Chelicerata</taxon>
        <taxon>Arachnida</taxon>
        <taxon>Araneae</taxon>
        <taxon>Araneomorphae</taxon>
        <taxon>Entelegynae</taxon>
        <taxon>Eresoidea</taxon>
        <taxon>Eresidae</taxon>
        <taxon>Stegodyphus</taxon>
    </lineage>
</organism>
<feature type="non-terminal residue" evidence="1">
    <location>
        <position position="1"/>
    </location>
</feature>
<dbReference type="AlphaFoldDB" id="A0A087U1R6"/>
<dbReference type="Proteomes" id="UP000054359">
    <property type="component" value="Unassembled WGS sequence"/>
</dbReference>
<sequence>HCHVVRHFHQLQELGNSFEENSYLSHLNYLLKYISSRKIHRFNHNISSMLQNNLTLTIFPLCWCL</sequence>
<accession>A0A087U1R6</accession>
<gene>
    <name evidence="1" type="ORF">X975_03558</name>
</gene>
<name>A0A087U1R6_STEMI</name>